<evidence type="ECO:0000256" key="1">
    <source>
        <dbReference type="ARBA" id="ARBA00004141"/>
    </source>
</evidence>
<feature type="domain" description="Major facilitator superfamily (MFS) profile" evidence="7">
    <location>
        <begin position="40"/>
        <end position="636"/>
    </location>
</feature>
<dbReference type="PANTHER" id="PTHR42718">
    <property type="entry name" value="MAJOR FACILITATOR SUPERFAMILY MULTIDRUG TRANSPORTER MFSC"/>
    <property type="match status" value="1"/>
</dbReference>
<name>A0A4U7KYT3_9BASI</name>
<evidence type="ECO:0000256" key="4">
    <source>
        <dbReference type="ARBA" id="ARBA00023136"/>
    </source>
</evidence>
<keyword evidence="4 6" id="KW-0472">Membrane</keyword>
<dbReference type="InterPro" id="IPR011701">
    <property type="entry name" value="MFS"/>
</dbReference>
<feature type="region of interest" description="Disordered" evidence="5">
    <location>
        <begin position="642"/>
        <end position="684"/>
    </location>
</feature>
<dbReference type="RefSeq" id="XP_029740573.1">
    <property type="nucleotide sequence ID" value="XM_029883175.1"/>
</dbReference>
<dbReference type="Proteomes" id="UP000306050">
    <property type="component" value="Chromosome SGRAM_15"/>
</dbReference>
<dbReference type="InterPro" id="IPR020846">
    <property type="entry name" value="MFS_dom"/>
</dbReference>
<gene>
    <name evidence="8" type="ORF">EX895_002577</name>
</gene>
<dbReference type="GeneID" id="40725472"/>
<evidence type="ECO:0000313" key="9">
    <source>
        <dbReference type="Proteomes" id="UP000306050"/>
    </source>
</evidence>
<feature type="transmembrane region" description="Helical" evidence="6">
    <location>
        <begin position="489"/>
        <end position="513"/>
    </location>
</feature>
<sequence>MSSQRPISLSELRRGALSSKKLSTILTPPKLSSRARIIMTLTSVCGVTILTSFLSGGLTIALPSIAKSVSLSQESLSWPLSMFSLVSGALLLIAGGMADAFGRRTVFLLGITIFATVSIVTSFMNTGGGLIGCCAGLGLAAAMLIPSGVGILGSSIPEGPIKNRSFAAIGAAQPIGFIFGLILGGLLANRWRVIFWILGACAIAFGICAFLSLPNEGEELIRTANNSRATSVVNLTANVADISVEGRSSTVLPPEDLNKAASSSRTDLPASGSHTPGVPSLSAAANISASRSLRLKTFDWLGAFLSTSGLVMLTFALSDAESAPQGWRTGYVIALLPTSIIMLAAFLSWERYVERRQQTYEMGASSAATIQPRRNATFFKAPPTTPLLPPAIWRAPRFGAVLLVIFLAWLSFNVMSYLSTLVLQEVQQISPTRTSLFFLPMVAMGLGLNVFAGYVVGRISAVWLIVGGASAGAAACVIMSVGIEPDTPYYKAMLWIMILQVGPDVFFPAGSLYASKSVGRQHQALAGSLFNTTIRLATSLGLAISSSISTSVTKSAAAKHATSHSIRLISRDLTLHPSMLLSGSHLARRAAGAASGDVTLHTPEALLQGYKAASWLCFACSILSIVVALVKLRAIGVVGGMEGKVEDSSRPPSVHPQQEEHELETVVAPHDGKASAASAAHSRR</sequence>
<dbReference type="InterPro" id="IPR005829">
    <property type="entry name" value="Sugar_transporter_CS"/>
</dbReference>
<feature type="transmembrane region" description="Helical" evidence="6">
    <location>
        <begin position="298"/>
        <end position="317"/>
    </location>
</feature>
<dbReference type="Gene3D" id="1.20.1250.20">
    <property type="entry name" value="MFS general substrate transporter like domains"/>
    <property type="match status" value="2"/>
</dbReference>
<comment type="subcellular location">
    <subcellularLocation>
        <location evidence="1">Membrane</location>
        <topology evidence="1">Multi-pass membrane protein</topology>
    </subcellularLocation>
</comment>
<keyword evidence="2 6" id="KW-0812">Transmembrane</keyword>
<comment type="caution">
    <text evidence="8">The sequence shown here is derived from an EMBL/GenBank/DDBJ whole genome shotgun (WGS) entry which is preliminary data.</text>
</comment>
<feature type="transmembrane region" description="Helical" evidence="6">
    <location>
        <begin position="193"/>
        <end position="213"/>
    </location>
</feature>
<dbReference type="AlphaFoldDB" id="A0A4U7KYT3"/>
<feature type="transmembrane region" description="Helical" evidence="6">
    <location>
        <begin position="463"/>
        <end position="483"/>
    </location>
</feature>
<dbReference type="GO" id="GO:0022857">
    <property type="term" value="F:transmembrane transporter activity"/>
    <property type="evidence" value="ECO:0007669"/>
    <property type="project" value="InterPro"/>
</dbReference>
<feature type="transmembrane region" description="Helical" evidence="6">
    <location>
        <begin position="105"/>
        <end position="123"/>
    </location>
</feature>
<dbReference type="PROSITE" id="PS50850">
    <property type="entry name" value="MFS"/>
    <property type="match status" value="1"/>
</dbReference>
<dbReference type="PROSITE" id="PS00216">
    <property type="entry name" value="SUGAR_TRANSPORT_1"/>
    <property type="match status" value="1"/>
</dbReference>
<dbReference type="GO" id="GO:0016020">
    <property type="term" value="C:membrane"/>
    <property type="evidence" value="ECO:0007669"/>
    <property type="project" value="UniProtKB-SubCell"/>
</dbReference>
<accession>A0A4U7KYT3</accession>
<evidence type="ECO:0000259" key="7">
    <source>
        <dbReference type="PROSITE" id="PS50850"/>
    </source>
</evidence>
<evidence type="ECO:0000256" key="2">
    <source>
        <dbReference type="ARBA" id="ARBA00022692"/>
    </source>
</evidence>
<dbReference type="SUPFAM" id="SSF103473">
    <property type="entry name" value="MFS general substrate transporter"/>
    <property type="match status" value="2"/>
</dbReference>
<feature type="compositionally biased region" description="Low complexity" evidence="5">
    <location>
        <begin position="674"/>
        <end position="684"/>
    </location>
</feature>
<organism evidence="8 9">
    <name type="scientific">Sporisorium graminicola</name>
    <dbReference type="NCBI Taxonomy" id="280036"/>
    <lineage>
        <taxon>Eukaryota</taxon>
        <taxon>Fungi</taxon>
        <taxon>Dikarya</taxon>
        <taxon>Basidiomycota</taxon>
        <taxon>Ustilaginomycotina</taxon>
        <taxon>Ustilaginomycetes</taxon>
        <taxon>Ustilaginales</taxon>
        <taxon>Ustilaginaceae</taxon>
        <taxon>Sporisorium</taxon>
    </lineage>
</organism>
<dbReference type="OrthoDB" id="440755at2759"/>
<dbReference type="PANTHER" id="PTHR42718:SF10">
    <property type="entry name" value="TRANSPORTER, PUTATIVE (AFU_ORTHOLOGUE AFUA_8G06760)-RELATED"/>
    <property type="match status" value="1"/>
</dbReference>
<reference evidence="8 9" key="1">
    <citation type="submission" date="2019-05" db="EMBL/GenBank/DDBJ databases">
        <title>Sporisorium graminicola CBS 10092 draft sequencing and annotation.</title>
        <authorList>
            <person name="Solano-Gonzalez S."/>
            <person name="Caddick M.X."/>
            <person name="Darby A."/>
        </authorList>
    </citation>
    <scope>NUCLEOTIDE SEQUENCE [LARGE SCALE GENOMIC DNA]</scope>
    <source>
        <strain evidence="8 9">CBS 10092</strain>
    </source>
</reference>
<proteinExistence type="predicted"/>
<evidence type="ECO:0000256" key="6">
    <source>
        <dbReference type="SAM" id="Phobius"/>
    </source>
</evidence>
<evidence type="ECO:0000256" key="3">
    <source>
        <dbReference type="ARBA" id="ARBA00022989"/>
    </source>
</evidence>
<feature type="transmembrane region" description="Helical" evidence="6">
    <location>
        <begin position="129"/>
        <end position="153"/>
    </location>
</feature>
<feature type="transmembrane region" description="Helical" evidence="6">
    <location>
        <begin position="329"/>
        <end position="349"/>
    </location>
</feature>
<dbReference type="InterPro" id="IPR036259">
    <property type="entry name" value="MFS_trans_sf"/>
</dbReference>
<feature type="transmembrane region" description="Helical" evidence="6">
    <location>
        <begin position="398"/>
        <end position="417"/>
    </location>
</feature>
<feature type="transmembrane region" description="Helical" evidence="6">
    <location>
        <begin position="78"/>
        <end position="98"/>
    </location>
</feature>
<keyword evidence="3 6" id="KW-1133">Transmembrane helix</keyword>
<dbReference type="EMBL" id="SRRM01000008">
    <property type="protein sequence ID" value="TKY88588.1"/>
    <property type="molecule type" value="Genomic_DNA"/>
</dbReference>
<dbReference type="Pfam" id="PF07690">
    <property type="entry name" value="MFS_1"/>
    <property type="match status" value="2"/>
</dbReference>
<dbReference type="KEGG" id="sgra:EX895_002577"/>
<feature type="region of interest" description="Disordered" evidence="5">
    <location>
        <begin position="253"/>
        <end position="277"/>
    </location>
</feature>
<feature type="transmembrane region" description="Helical" evidence="6">
    <location>
        <begin position="165"/>
        <end position="187"/>
    </location>
</feature>
<evidence type="ECO:0000313" key="8">
    <source>
        <dbReference type="EMBL" id="TKY88588.1"/>
    </source>
</evidence>
<evidence type="ECO:0000256" key="5">
    <source>
        <dbReference type="SAM" id="MobiDB-lite"/>
    </source>
</evidence>
<protein>
    <recommendedName>
        <fullName evidence="7">Major facilitator superfamily (MFS) profile domain-containing protein</fullName>
    </recommendedName>
</protein>
<feature type="transmembrane region" description="Helical" evidence="6">
    <location>
        <begin position="437"/>
        <end position="456"/>
    </location>
</feature>
<feature type="transmembrane region" description="Helical" evidence="6">
    <location>
        <begin position="612"/>
        <end position="632"/>
    </location>
</feature>
<feature type="transmembrane region" description="Helical" evidence="6">
    <location>
        <begin position="37"/>
        <end position="66"/>
    </location>
</feature>
<keyword evidence="9" id="KW-1185">Reference proteome</keyword>